<reference evidence="2" key="1">
    <citation type="submission" date="2023-03" db="EMBL/GenBank/DDBJ databases">
        <title>Massive genome expansion in bonnet fungi (Mycena s.s.) driven by repeated elements and novel gene families across ecological guilds.</title>
        <authorList>
            <consortium name="Lawrence Berkeley National Laboratory"/>
            <person name="Harder C.B."/>
            <person name="Miyauchi S."/>
            <person name="Viragh M."/>
            <person name="Kuo A."/>
            <person name="Thoen E."/>
            <person name="Andreopoulos B."/>
            <person name="Lu D."/>
            <person name="Skrede I."/>
            <person name="Drula E."/>
            <person name="Henrissat B."/>
            <person name="Morin E."/>
            <person name="Kohler A."/>
            <person name="Barry K."/>
            <person name="LaButti K."/>
            <person name="Morin E."/>
            <person name="Salamov A."/>
            <person name="Lipzen A."/>
            <person name="Mereny Z."/>
            <person name="Hegedus B."/>
            <person name="Baldrian P."/>
            <person name="Stursova M."/>
            <person name="Weitz H."/>
            <person name="Taylor A."/>
            <person name="Grigoriev I.V."/>
            <person name="Nagy L.G."/>
            <person name="Martin F."/>
            <person name="Kauserud H."/>
        </authorList>
    </citation>
    <scope>NUCLEOTIDE SEQUENCE</scope>
    <source>
        <strain evidence="2">CBHHK188m</strain>
    </source>
</reference>
<feature type="region of interest" description="Disordered" evidence="1">
    <location>
        <begin position="113"/>
        <end position="136"/>
    </location>
</feature>
<comment type="caution">
    <text evidence="2">The sequence shown here is derived from an EMBL/GenBank/DDBJ whole genome shotgun (WGS) entry which is preliminary data.</text>
</comment>
<dbReference type="Proteomes" id="UP001215280">
    <property type="component" value="Unassembled WGS sequence"/>
</dbReference>
<dbReference type="EMBL" id="JARJLG010000312">
    <property type="protein sequence ID" value="KAJ7717909.1"/>
    <property type="molecule type" value="Genomic_DNA"/>
</dbReference>
<dbReference type="AlphaFoldDB" id="A0AAD7MHP4"/>
<evidence type="ECO:0000256" key="1">
    <source>
        <dbReference type="SAM" id="MobiDB-lite"/>
    </source>
</evidence>
<organism evidence="2 3">
    <name type="scientific">Mycena maculata</name>
    <dbReference type="NCBI Taxonomy" id="230809"/>
    <lineage>
        <taxon>Eukaryota</taxon>
        <taxon>Fungi</taxon>
        <taxon>Dikarya</taxon>
        <taxon>Basidiomycota</taxon>
        <taxon>Agaricomycotina</taxon>
        <taxon>Agaricomycetes</taxon>
        <taxon>Agaricomycetidae</taxon>
        <taxon>Agaricales</taxon>
        <taxon>Marasmiineae</taxon>
        <taxon>Mycenaceae</taxon>
        <taxon>Mycena</taxon>
    </lineage>
</organism>
<keyword evidence="3" id="KW-1185">Reference proteome</keyword>
<name>A0AAD7MHP4_9AGAR</name>
<evidence type="ECO:0000313" key="2">
    <source>
        <dbReference type="EMBL" id="KAJ7717909.1"/>
    </source>
</evidence>
<protein>
    <submittedName>
        <fullName evidence="2">Uncharacterized protein</fullName>
    </submittedName>
</protein>
<gene>
    <name evidence="2" type="ORF">DFH07DRAFT_338754</name>
</gene>
<proteinExistence type="predicted"/>
<evidence type="ECO:0000313" key="3">
    <source>
        <dbReference type="Proteomes" id="UP001215280"/>
    </source>
</evidence>
<accession>A0AAD7MHP4</accession>
<sequence length="323" mass="35887">MDPCPWSLASLGLRECVYAYIQELVRDPRYASIFRIHEDRTTLAEGTVDGSALDCRQSDFPASGSMDRTRRKHVPSCSAVKVCTPRRRLMLVRVVGRSRSRFLATYYHHHYHIPKPKDVPGSGGRRSSRKSCARQDQLAREDLADRVLHRRGRGWHSQGCRGRSRRCAPASNDGEIYEARMFRRARGRRRVKTGAANAGLGREVVAMTRALANGGTSREPQRHGCLPPLRPVRPLLGEMGAMPELDSLHHPVHLGGPCPRGKTTILSSPGLLAPSFPTRPANEEGILKSKARGSRTSLPSPLLLSLCIHAFRLQRCVVSARSE</sequence>